<name>A0AAD7GGD2_MYCRO</name>
<keyword evidence="2" id="KW-1133">Transmembrane helix</keyword>
<comment type="caution">
    <text evidence="3">The sequence shown here is derived from an EMBL/GenBank/DDBJ whole genome shotgun (WGS) entry which is preliminary data.</text>
</comment>
<feature type="transmembrane region" description="Helical" evidence="2">
    <location>
        <begin position="111"/>
        <end position="135"/>
    </location>
</feature>
<feature type="region of interest" description="Disordered" evidence="1">
    <location>
        <begin position="305"/>
        <end position="367"/>
    </location>
</feature>
<dbReference type="AlphaFoldDB" id="A0AAD7GGD2"/>
<feature type="transmembrane region" description="Helical" evidence="2">
    <location>
        <begin position="188"/>
        <end position="213"/>
    </location>
</feature>
<evidence type="ECO:0000313" key="3">
    <source>
        <dbReference type="EMBL" id="KAJ7693373.1"/>
    </source>
</evidence>
<keyword evidence="2" id="KW-0812">Transmembrane</keyword>
<evidence type="ECO:0000256" key="1">
    <source>
        <dbReference type="SAM" id="MobiDB-lite"/>
    </source>
</evidence>
<feature type="transmembrane region" description="Helical" evidence="2">
    <location>
        <begin position="234"/>
        <end position="256"/>
    </location>
</feature>
<feature type="transmembrane region" description="Helical" evidence="2">
    <location>
        <begin position="55"/>
        <end position="76"/>
    </location>
</feature>
<dbReference type="EMBL" id="JARKIE010000046">
    <property type="protein sequence ID" value="KAJ7693373.1"/>
    <property type="molecule type" value="Genomic_DNA"/>
</dbReference>
<protein>
    <submittedName>
        <fullName evidence="3">Uncharacterized protein</fullName>
    </submittedName>
</protein>
<feature type="transmembrane region" description="Helical" evidence="2">
    <location>
        <begin position="142"/>
        <end position="168"/>
    </location>
</feature>
<keyword evidence="2" id="KW-0472">Membrane</keyword>
<gene>
    <name evidence="3" type="ORF">B0H17DRAFT_1059933</name>
</gene>
<feature type="transmembrane region" description="Helical" evidence="2">
    <location>
        <begin position="20"/>
        <end position="43"/>
    </location>
</feature>
<sequence length="367" mass="40311">MGIPQVEGAKVIRAGETLMYYMFGLVVQTFFFGAYTILIWLSTRMLLNRGLKTRVNQIMFGITVFMYLLSVAYWAYSVADGADRMYQYIGLAINPSKTLPDHTLVTQWSPLFNAITLINYVLSDGVVIWRAWVICLRNHRKYLWITIVLLGVTAIAVLLTIAIRIAGLVESPIVNLSDGNTLRQIIDIAQITTLISSMLSNLTATGVVSATAWRHWRTIRSTFTDKSSTRSNHILLLVVETGVIYCFSAIAVLLSSLIRLPQGTLGDLYTPCQVQIAGAYPSIVLLLVSTQRSLNDSSFTDDATFTGSTASGQGKPGPSPNRSQNAISINFARNPAMSGTGTMDSSFRDIPLSGKGRSRRLSDESFA</sequence>
<keyword evidence="4" id="KW-1185">Reference proteome</keyword>
<evidence type="ECO:0000256" key="2">
    <source>
        <dbReference type="SAM" id="Phobius"/>
    </source>
</evidence>
<organism evidence="3 4">
    <name type="scientific">Mycena rosella</name>
    <name type="common">Pink bonnet</name>
    <name type="synonym">Agaricus rosellus</name>
    <dbReference type="NCBI Taxonomy" id="1033263"/>
    <lineage>
        <taxon>Eukaryota</taxon>
        <taxon>Fungi</taxon>
        <taxon>Dikarya</taxon>
        <taxon>Basidiomycota</taxon>
        <taxon>Agaricomycotina</taxon>
        <taxon>Agaricomycetes</taxon>
        <taxon>Agaricomycetidae</taxon>
        <taxon>Agaricales</taxon>
        <taxon>Marasmiineae</taxon>
        <taxon>Mycenaceae</taxon>
        <taxon>Mycena</taxon>
    </lineage>
</organism>
<evidence type="ECO:0000313" key="4">
    <source>
        <dbReference type="Proteomes" id="UP001221757"/>
    </source>
</evidence>
<reference evidence="3" key="1">
    <citation type="submission" date="2023-03" db="EMBL/GenBank/DDBJ databases">
        <title>Massive genome expansion in bonnet fungi (Mycena s.s.) driven by repeated elements and novel gene families across ecological guilds.</title>
        <authorList>
            <consortium name="Lawrence Berkeley National Laboratory"/>
            <person name="Harder C.B."/>
            <person name="Miyauchi S."/>
            <person name="Viragh M."/>
            <person name="Kuo A."/>
            <person name="Thoen E."/>
            <person name="Andreopoulos B."/>
            <person name="Lu D."/>
            <person name="Skrede I."/>
            <person name="Drula E."/>
            <person name="Henrissat B."/>
            <person name="Morin E."/>
            <person name="Kohler A."/>
            <person name="Barry K."/>
            <person name="LaButti K."/>
            <person name="Morin E."/>
            <person name="Salamov A."/>
            <person name="Lipzen A."/>
            <person name="Mereny Z."/>
            <person name="Hegedus B."/>
            <person name="Baldrian P."/>
            <person name="Stursova M."/>
            <person name="Weitz H."/>
            <person name="Taylor A."/>
            <person name="Grigoriev I.V."/>
            <person name="Nagy L.G."/>
            <person name="Martin F."/>
            <person name="Kauserud H."/>
        </authorList>
    </citation>
    <scope>NUCLEOTIDE SEQUENCE</scope>
    <source>
        <strain evidence="3">CBHHK067</strain>
    </source>
</reference>
<accession>A0AAD7GGD2</accession>
<dbReference type="Proteomes" id="UP001221757">
    <property type="component" value="Unassembled WGS sequence"/>
</dbReference>
<proteinExistence type="predicted"/>